<keyword evidence="2" id="KW-1185">Reference proteome</keyword>
<dbReference type="OrthoDB" id="5391496at2759"/>
<evidence type="ECO:0000313" key="1">
    <source>
        <dbReference type="EMBL" id="KAH7319833.1"/>
    </source>
</evidence>
<name>A0A8K0WR65_9HYPO</name>
<dbReference type="AlphaFoldDB" id="A0A8K0WR65"/>
<accession>A0A8K0WR65</accession>
<organism evidence="1 2">
    <name type="scientific">Stachybotrys elegans</name>
    <dbReference type="NCBI Taxonomy" id="80388"/>
    <lineage>
        <taxon>Eukaryota</taxon>
        <taxon>Fungi</taxon>
        <taxon>Dikarya</taxon>
        <taxon>Ascomycota</taxon>
        <taxon>Pezizomycotina</taxon>
        <taxon>Sordariomycetes</taxon>
        <taxon>Hypocreomycetidae</taxon>
        <taxon>Hypocreales</taxon>
        <taxon>Stachybotryaceae</taxon>
        <taxon>Stachybotrys</taxon>
    </lineage>
</organism>
<dbReference type="EMBL" id="JAGPNK010000006">
    <property type="protein sequence ID" value="KAH7319833.1"/>
    <property type="molecule type" value="Genomic_DNA"/>
</dbReference>
<proteinExistence type="predicted"/>
<evidence type="ECO:0000313" key="2">
    <source>
        <dbReference type="Proteomes" id="UP000813444"/>
    </source>
</evidence>
<gene>
    <name evidence="1" type="ORF">B0I35DRAFT_221462</name>
</gene>
<dbReference type="Proteomes" id="UP000813444">
    <property type="component" value="Unassembled WGS sequence"/>
</dbReference>
<comment type="caution">
    <text evidence="1">The sequence shown here is derived from an EMBL/GenBank/DDBJ whole genome shotgun (WGS) entry which is preliminary data.</text>
</comment>
<sequence length="228" mass="24637">MASQPIVFPPAPPSELISYILSHHRHPSTLIIGASKHEFLSALLHDLHEQTQGQDTPGDTPVNNHDLLRAPLMQIAVSRHIRTVFLPTVTHLRAYLSCFSAFDAKQPPPLEQGPQEQQQQQTATLLVYGFLDLHRDGSEWSAQGIQTSAATLIDAAAQSGFRAVLAEPCASSQDPGALDALLNEDIPILSGALPGGGTRSARTVPIRSVLGRWFEFQGNQANTTLLTS</sequence>
<reference evidence="1" key="1">
    <citation type="journal article" date="2021" name="Nat. Commun.">
        <title>Genetic determinants of endophytism in the Arabidopsis root mycobiome.</title>
        <authorList>
            <person name="Mesny F."/>
            <person name="Miyauchi S."/>
            <person name="Thiergart T."/>
            <person name="Pickel B."/>
            <person name="Atanasova L."/>
            <person name="Karlsson M."/>
            <person name="Huettel B."/>
            <person name="Barry K.W."/>
            <person name="Haridas S."/>
            <person name="Chen C."/>
            <person name="Bauer D."/>
            <person name="Andreopoulos W."/>
            <person name="Pangilinan J."/>
            <person name="LaButti K."/>
            <person name="Riley R."/>
            <person name="Lipzen A."/>
            <person name="Clum A."/>
            <person name="Drula E."/>
            <person name="Henrissat B."/>
            <person name="Kohler A."/>
            <person name="Grigoriev I.V."/>
            <person name="Martin F.M."/>
            <person name="Hacquard S."/>
        </authorList>
    </citation>
    <scope>NUCLEOTIDE SEQUENCE</scope>
    <source>
        <strain evidence="1">MPI-CAGE-CH-0235</strain>
    </source>
</reference>
<protein>
    <submittedName>
        <fullName evidence="1">Uncharacterized protein</fullName>
    </submittedName>
</protein>